<dbReference type="PROSITE" id="PS01058">
    <property type="entry name" value="SAICAR_SYNTHETASE_2"/>
    <property type="match status" value="1"/>
</dbReference>
<dbReference type="CDD" id="cd01414">
    <property type="entry name" value="SAICAR_synt_Sc"/>
    <property type="match status" value="1"/>
</dbReference>
<evidence type="ECO:0000256" key="4">
    <source>
        <dbReference type="ARBA" id="ARBA00022598"/>
    </source>
</evidence>
<dbReference type="EMBL" id="CAEZXH010000004">
    <property type="protein sequence ID" value="CAB4675322.1"/>
    <property type="molecule type" value="Genomic_DNA"/>
</dbReference>
<dbReference type="EC" id="6.3.2.6" evidence="3"/>
<proteinExistence type="inferred from homology"/>
<dbReference type="EMBL" id="CAFBPY010000153">
    <property type="protein sequence ID" value="CAB5039705.1"/>
    <property type="molecule type" value="Genomic_DNA"/>
</dbReference>
<evidence type="ECO:0000256" key="1">
    <source>
        <dbReference type="ARBA" id="ARBA00004672"/>
    </source>
</evidence>
<dbReference type="EMBL" id="CAFBLI010000005">
    <property type="protein sequence ID" value="CAB4856202.1"/>
    <property type="molecule type" value="Genomic_DNA"/>
</dbReference>
<dbReference type="GO" id="GO:0006189">
    <property type="term" value="P:'de novo' IMP biosynthetic process"/>
    <property type="evidence" value="ECO:0007669"/>
    <property type="project" value="UniProtKB-UniPathway"/>
</dbReference>
<evidence type="ECO:0000313" key="11">
    <source>
        <dbReference type="EMBL" id="CAB4717616.1"/>
    </source>
</evidence>
<evidence type="ECO:0000313" key="10">
    <source>
        <dbReference type="EMBL" id="CAB4675322.1"/>
    </source>
</evidence>
<dbReference type="GO" id="GO:0005524">
    <property type="term" value="F:ATP binding"/>
    <property type="evidence" value="ECO:0007669"/>
    <property type="project" value="UniProtKB-KW"/>
</dbReference>
<dbReference type="GO" id="GO:0005737">
    <property type="term" value="C:cytoplasm"/>
    <property type="evidence" value="ECO:0007669"/>
    <property type="project" value="TreeGrafter"/>
</dbReference>
<keyword evidence="5" id="KW-0547">Nucleotide-binding</keyword>
<dbReference type="InterPro" id="IPR028923">
    <property type="entry name" value="SAICAR_synt/ADE2_N"/>
</dbReference>
<keyword evidence="6" id="KW-0658">Purine biosynthesis</keyword>
<evidence type="ECO:0000313" key="13">
    <source>
        <dbReference type="EMBL" id="CAB4856202.1"/>
    </source>
</evidence>
<keyword evidence="7" id="KW-0067">ATP-binding</keyword>
<protein>
    <recommendedName>
        <fullName evidence="3">phosphoribosylaminoimidazolesuccinocarboxamide synthase</fullName>
        <ecNumber evidence="3">6.3.2.6</ecNumber>
    </recommendedName>
</protein>
<accession>A0A6J7CD29</accession>
<evidence type="ECO:0000313" key="9">
    <source>
        <dbReference type="EMBL" id="CAB4597457.1"/>
    </source>
</evidence>
<dbReference type="AlphaFoldDB" id="A0A6J7CD29"/>
<dbReference type="EMBL" id="CAEZZS010000002">
    <property type="protein sequence ID" value="CAB4766703.1"/>
    <property type="molecule type" value="Genomic_DNA"/>
</dbReference>
<comment type="pathway">
    <text evidence="1">Purine metabolism; IMP biosynthesis via de novo pathway; 5-amino-1-(5-phospho-D-ribosyl)imidazole-4-carboxamide from 5-amino-1-(5-phospho-D-ribosyl)imidazole-4-carboxylate: step 1/2.</text>
</comment>
<evidence type="ECO:0000313" key="14">
    <source>
        <dbReference type="EMBL" id="CAB5039705.1"/>
    </source>
</evidence>
<evidence type="ECO:0000259" key="8">
    <source>
        <dbReference type="Pfam" id="PF01259"/>
    </source>
</evidence>
<dbReference type="Gene3D" id="3.30.200.20">
    <property type="entry name" value="Phosphorylase Kinase, domain 1"/>
    <property type="match status" value="1"/>
</dbReference>
<dbReference type="HAMAP" id="MF_00137">
    <property type="entry name" value="SAICAR_synth"/>
    <property type="match status" value="1"/>
</dbReference>
<dbReference type="SUPFAM" id="SSF56104">
    <property type="entry name" value="SAICAR synthase-like"/>
    <property type="match status" value="1"/>
</dbReference>
<dbReference type="EMBL" id="CAEZUJ010000015">
    <property type="protein sequence ID" value="CAB4597457.1"/>
    <property type="molecule type" value="Genomic_DNA"/>
</dbReference>
<feature type="domain" description="SAICAR synthetase/ADE2 N-terminal" evidence="8">
    <location>
        <begin position="11"/>
        <end position="254"/>
    </location>
</feature>
<name>A0A6J7CD29_9ZZZZ</name>
<evidence type="ECO:0000256" key="2">
    <source>
        <dbReference type="ARBA" id="ARBA00010190"/>
    </source>
</evidence>
<dbReference type="NCBIfam" id="TIGR00081">
    <property type="entry name" value="purC"/>
    <property type="match status" value="1"/>
</dbReference>
<dbReference type="PANTHER" id="PTHR43700">
    <property type="entry name" value="PHOSPHORIBOSYLAMINOIMIDAZOLE-SUCCINOCARBOXAMIDE SYNTHASE"/>
    <property type="match status" value="1"/>
</dbReference>
<evidence type="ECO:0000256" key="5">
    <source>
        <dbReference type="ARBA" id="ARBA00022741"/>
    </source>
</evidence>
<dbReference type="InterPro" id="IPR018236">
    <property type="entry name" value="SAICAR_synthetase_CS"/>
</dbReference>
<reference evidence="13" key="1">
    <citation type="submission" date="2020-05" db="EMBL/GenBank/DDBJ databases">
        <authorList>
            <person name="Chiriac C."/>
            <person name="Salcher M."/>
            <person name="Ghai R."/>
            <person name="Kavagutti S V."/>
        </authorList>
    </citation>
    <scope>NUCLEOTIDE SEQUENCE</scope>
</reference>
<dbReference type="UniPathway" id="UPA00074">
    <property type="reaction ID" value="UER00131"/>
</dbReference>
<dbReference type="EMBL" id="CAEZYJ010000043">
    <property type="protein sequence ID" value="CAB4717616.1"/>
    <property type="molecule type" value="Genomic_DNA"/>
</dbReference>
<evidence type="ECO:0000313" key="12">
    <source>
        <dbReference type="EMBL" id="CAB4766703.1"/>
    </source>
</evidence>
<dbReference type="Gene3D" id="3.30.470.20">
    <property type="entry name" value="ATP-grasp fold, B domain"/>
    <property type="match status" value="1"/>
</dbReference>
<keyword evidence="4" id="KW-0436">Ligase</keyword>
<gene>
    <name evidence="9" type="ORF">UFOPK1811_00565</name>
    <name evidence="10" type="ORF">UFOPK2360_00132</name>
    <name evidence="11" type="ORF">UFOPK2659_00437</name>
    <name evidence="12" type="ORF">UFOPK2922_00066</name>
    <name evidence="13" type="ORF">UFOPK3306_00141</name>
    <name evidence="14" type="ORF">UFOPK4209_00909</name>
</gene>
<dbReference type="NCBIfam" id="NF010568">
    <property type="entry name" value="PRK13961.1"/>
    <property type="match status" value="1"/>
</dbReference>
<dbReference type="PANTHER" id="PTHR43700:SF1">
    <property type="entry name" value="PHOSPHORIBOSYLAMINOIMIDAZOLE-SUCCINOCARBOXAMIDE SYNTHASE"/>
    <property type="match status" value="1"/>
</dbReference>
<dbReference type="InterPro" id="IPR001636">
    <property type="entry name" value="SAICAR_synth"/>
</dbReference>
<evidence type="ECO:0000256" key="7">
    <source>
        <dbReference type="ARBA" id="ARBA00022840"/>
    </source>
</evidence>
<sequence length="285" mass="32082">MQDLIQGWTHFQSGKVRDLYRDANGEILLVASDRISAYDWIMPTDIPDKGAILTKLSLFWFEKLNEITAHHVISGEVPVAVKGRAIICKPLTIFPVECVVRGYLAGSGWVEYQKNSEVCGVPLPGGLLDGSKLVEPIFTPATKAAMGDHDENISLDQAKKIIGKEIGEELSARSIKIYNFANEFARERGIIIADTKFEFGRDEHGVIHLADEVLTPDSSRFWPLSSWKPGGKQLSYDKQFLRDWLTASGWDRSSPPPELPDEIVEKTRERYLEAYFTITGEKFEH</sequence>
<dbReference type="FunFam" id="3.30.470.20:FF:000015">
    <property type="entry name" value="Phosphoribosylaminoimidazole-succinocarboxamide synthase"/>
    <property type="match status" value="1"/>
</dbReference>
<organism evidence="13">
    <name type="scientific">freshwater metagenome</name>
    <dbReference type="NCBI Taxonomy" id="449393"/>
    <lineage>
        <taxon>unclassified sequences</taxon>
        <taxon>metagenomes</taxon>
        <taxon>ecological metagenomes</taxon>
    </lineage>
</organism>
<evidence type="ECO:0000256" key="3">
    <source>
        <dbReference type="ARBA" id="ARBA00012217"/>
    </source>
</evidence>
<comment type="similarity">
    <text evidence="2">Belongs to the SAICAR synthetase family.</text>
</comment>
<dbReference type="Pfam" id="PF01259">
    <property type="entry name" value="SAICAR_synt"/>
    <property type="match status" value="1"/>
</dbReference>
<dbReference type="PROSITE" id="PS01057">
    <property type="entry name" value="SAICAR_SYNTHETASE_1"/>
    <property type="match status" value="1"/>
</dbReference>
<dbReference type="GO" id="GO:0004639">
    <property type="term" value="F:phosphoribosylaminoimidazolesuccinocarboxamide synthase activity"/>
    <property type="evidence" value="ECO:0007669"/>
    <property type="project" value="UniProtKB-EC"/>
</dbReference>
<evidence type="ECO:0000256" key="6">
    <source>
        <dbReference type="ARBA" id="ARBA00022755"/>
    </source>
</evidence>